<keyword evidence="2" id="KW-0472">Membrane</keyword>
<protein>
    <recommendedName>
        <fullName evidence="3">DUF4216 domain-containing protein</fullName>
    </recommendedName>
</protein>
<dbReference type="Proteomes" id="UP000507222">
    <property type="component" value="Unassembled WGS sequence"/>
</dbReference>
<dbReference type="EMBL" id="CAEKDK010000001">
    <property type="protein sequence ID" value="CAB4263224.1"/>
    <property type="molecule type" value="Genomic_DNA"/>
</dbReference>
<dbReference type="Pfam" id="PF13952">
    <property type="entry name" value="DUF4216"/>
    <property type="match status" value="1"/>
</dbReference>
<dbReference type="AlphaFoldDB" id="A0A6J5TH97"/>
<evidence type="ECO:0000313" key="4">
    <source>
        <dbReference type="EMBL" id="CAB4263224.1"/>
    </source>
</evidence>
<feature type="transmembrane region" description="Helical" evidence="2">
    <location>
        <begin position="389"/>
        <end position="411"/>
    </location>
</feature>
<dbReference type="PANTHER" id="PTHR48258:SF3">
    <property type="entry name" value="FK506-BINDING PROTEIN 4-LIKE ISOFORM X1"/>
    <property type="match status" value="1"/>
</dbReference>
<evidence type="ECO:0000313" key="5">
    <source>
        <dbReference type="Proteomes" id="UP000507222"/>
    </source>
</evidence>
<organism evidence="4 5">
    <name type="scientific">Prunus armeniaca</name>
    <name type="common">Apricot</name>
    <name type="synonym">Armeniaca vulgaris</name>
    <dbReference type="NCBI Taxonomy" id="36596"/>
    <lineage>
        <taxon>Eukaryota</taxon>
        <taxon>Viridiplantae</taxon>
        <taxon>Streptophyta</taxon>
        <taxon>Embryophyta</taxon>
        <taxon>Tracheophyta</taxon>
        <taxon>Spermatophyta</taxon>
        <taxon>Magnoliopsida</taxon>
        <taxon>eudicotyledons</taxon>
        <taxon>Gunneridae</taxon>
        <taxon>Pentapetalae</taxon>
        <taxon>rosids</taxon>
        <taxon>fabids</taxon>
        <taxon>Rosales</taxon>
        <taxon>Rosaceae</taxon>
        <taxon>Amygdaloideae</taxon>
        <taxon>Amygdaleae</taxon>
        <taxon>Prunus</taxon>
    </lineage>
</organism>
<gene>
    <name evidence="4" type="ORF">CURHAP_LOCUS3178</name>
</gene>
<name>A0A6J5TH97_PRUAR</name>
<evidence type="ECO:0000256" key="2">
    <source>
        <dbReference type="SAM" id="Phobius"/>
    </source>
</evidence>
<sequence>MVKNKVKFGNTGGMSTTVKWLACRPMRDVMSYSGYVINGHRFHTRNVNRSTQDSGVSMEANTICQSSAEDTSQAIGKITYYGVIRYIVLLDYRMFKVPVFDCDWANITNGVKVGDGFTLINLHQGLHQFRKDPFILAYLAKQVFYSRTDNNSNWVPSEKKKQHATILAAAILRERKMRAIRISDGVAAANPSTEGINVSSKGKGKVDEENRKPRGRARLQYLSKGNKLLVEFNPRGQTHGENAAKFASLLGAIHYKKKSTKQHSSSLSRIRRGGAASWFWSGCIHMFLEPSRTLQLLRRLRAFWSLGMSVTPRLKPEVASSFNGKLNLLVNDVETNIRNPTAEFWDQQQVKMGADLRQSCKQLYLQRHLEPKKDMLYSKGYLWRRSRQVFLALVLYLIHFVMFQVCLNHGIRFCISRKPYLHTSHMKT</sequence>
<feature type="domain" description="DUF4216" evidence="3">
    <location>
        <begin position="90"/>
        <end position="154"/>
    </location>
</feature>
<dbReference type="InterPro" id="IPR025312">
    <property type="entry name" value="DUF4216"/>
</dbReference>
<feature type="region of interest" description="Disordered" evidence="1">
    <location>
        <begin position="193"/>
        <end position="212"/>
    </location>
</feature>
<reference evidence="4 5" key="1">
    <citation type="submission" date="2020-05" db="EMBL/GenBank/DDBJ databases">
        <authorList>
            <person name="Campoy J."/>
            <person name="Schneeberger K."/>
            <person name="Spophaly S."/>
        </authorList>
    </citation>
    <scope>NUCLEOTIDE SEQUENCE [LARGE SCALE GENOMIC DNA]</scope>
    <source>
        <strain evidence="4">PruArmRojPasFocal</strain>
    </source>
</reference>
<keyword evidence="2" id="KW-0812">Transmembrane</keyword>
<evidence type="ECO:0000259" key="3">
    <source>
        <dbReference type="Pfam" id="PF13952"/>
    </source>
</evidence>
<dbReference type="PANTHER" id="PTHR48258">
    <property type="entry name" value="DUF4218 DOMAIN-CONTAINING PROTEIN-RELATED"/>
    <property type="match status" value="1"/>
</dbReference>
<keyword evidence="2" id="KW-1133">Transmembrane helix</keyword>
<accession>A0A6J5TH97</accession>
<evidence type="ECO:0000256" key="1">
    <source>
        <dbReference type="SAM" id="MobiDB-lite"/>
    </source>
</evidence>
<proteinExistence type="predicted"/>